<evidence type="ECO:0000313" key="2">
    <source>
        <dbReference type="EMBL" id="TWU16559.1"/>
    </source>
</evidence>
<dbReference type="RefSeq" id="WP_302119394.1">
    <property type="nucleotide sequence ID" value="NZ_SJPU01000002.1"/>
</dbReference>
<gene>
    <name evidence="2" type="ORF">Poly21_37640</name>
</gene>
<dbReference type="AlphaFoldDB" id="A0A5C6C129"/>
<evidence type="ECO:0000256" key="1">
    <source>
        <dbReference type="SAM" id="MobiDB-lite"/>
    </source>
</evidence>
<protein>
    <submittedName>
        <fullName evidence="2">Uncharacterized protein</fullName>
    </submittedName>
</protein>
<sequence length="108" mass="11444">MTQLTLFSDLTASHPSGVSKPELDTLSRLATLVRDGQAQMKAQSQRRSRPIQSIGDLAQSVLLRHDLVARRRAAAASPAAVVAVSQPTVTRLPVVAVEHVPASVQVAS</sequence>
<dbReference type="Proteomes" id="UP000319908">
    <property type="component" value="Unassembled WGS sequence"/>
</dbReference>
<name>A0A5C6C129_9BACT</name>
<organism evidence="2 3">
    <name type="scientific">Allorhodopirellula heiligendammensis</name>
    <dbReference type="NCBI Taxonomy" id="2714739"/>
    <lineage>
        <taxon>Bacteria</taxon>
        <taxon>Pseudomonadati</taxon>
        <taxon>Planctomycetota</taxon>
        <taxon>Planctomycetia</taxon>
        <taxon>Pirellulales</taxon>
        <taxon>Pirellulaceae</taxon>
        <taxon>Allorhodopirellula</taxon>
    </lineage>
</organism>
<feature type="compositionally biased region" description="Polar residues" evidence="1">
    <location>
        <begin position="1"/>
        <end position="16"/>
    </location>
</feature>
<proteinExistence type="predicted"/>
<reference evidence="2 3" key="1">
    <citation type="journal article" date="2020" name="Antonie Van Leeuwenhoek">
        <title>Rhodopirellula heiligendammensis sp. nov., Rhodopirellula pilleata sp. nov., and Rhodopirellula solitaria sp. nov. isolated from natural or artificial marine surfaces in Northern Germany and California, USA, and emended description of the genus Rhodopirellula.</title>
        <authorList>
            <person name="Kallscheuer N."/>
            <person name="Wiegand S."/>
            <person name="Jogler M."/>
            <person name="Boedeker C."/>
            <person name="Peeters S.H."/>
            <person name="Rast P."/>
            <person name="Heuer A."/>
            <person name="Jetten M.S.M."/>
            <person name="Rohde M."/>
            <person name="Jogler C."/>
        </authorList>
    </citation>
    <scope>NUCLEOTIDE SEQUENCE [LARGE SCALE GENOMIC DNA]</scope>
    <source>
        <strain evidence="2 3">Poly21</strain>
    </source>
</reference>
<comment type="caution">
    <text evidence="2">The sequence shown here is derived from an EMBL/GenBank/DDBJ whole genome shotgun (WGS) entry which is preliminary data.</text>
</comment>
<dbReference type="EMBL" id="SJPU01000002">
    <property type="protein sequence ID" value="TWU16559.1"/>
    <property type="molecule type" value="Genomic_DNA"/>
</dbReference>
<evidence type="ECO:0000313" key="3">
    <source>
        <dbReference type="Proteomes" id="UP000319908"/>
    </source>
</evidence>
<accession>A0A5C6C129</accession>
<keyword evidence="3" id="KW-1185">Reference proteome</keyword>
<feature type="region of interest" description="Disordered" evidence="1">
    <location>
        <begin position="1"/>
        <end position="21"/>
    </location>
</feature>